<dbReference type="Gene3D" id="1.10.287.460">
    <property type="entry name" value="Peptidyl-prolyl cis-trans isomerase, FKBP-type, N-terminal domain"/>
    <property type="match status" value="1"/>
</dbReference>
<evidence type="ECO:0000313" key="10">
    <source>
        <dbReference type="Proteomes" id="UP000184164"/>
    </source>
</evidence>
<dbReference type="NCBIfam" id="NF008602">
    <property type="entry name" value="PRK11570.1"/>
    <property type="match status" value="1"/>
</dbReference>
<evidence type="ECO:0000259" key="8">
    <source>
        <dbReference type="PROSITE" id="PS50059"/>
    </source>
</evidence>
<evidence type="ECO:0000256" key="1">
    <source>
        <dbReference type="ARBA" id="ARBA00000971"/>
    </source>
</evidence>
<dbReference type="EC" id="5.2.1.8" evidence="7"/>
<comment type="similarity">
    <text evidence="2 7">Belongs to the FKBP-type PPIase family.</text>
</comment>
<feature type="domain" description="PPIase FKBP-type" evidence="8">
    <location>
        <begin position="117"/>
        <end position="203"/>
    </location>
</feature>
<dbReference type="SUPFAM" id="SSF54534">
    <property type="entry name" value="FKBP-like"/>
    <property type="match status" value="1"/>
</dbReference>
<dbReference type="Gene3D" id="3.10.50.40">
    <property type="match status" value="1"/>
</dbReference>
<keyword evidence="3" id="KW-0732">Signal</keyword>
<evidence type="ECO:0000256" key="6">
    <source>
        <dbReference type="PROSITE-ProRule" id="PRU00277"/>
    </source>
</evidence>
<dbReference type="STRING" id="1484053.SAMN05444274_102244"/>
<dbReference type="EMBL" id="FQUM01000002">
    <property type="protein sequence ID" value="SHE73755.1"/>
    <property type="molecule type" value="Genomic_DNA"/>
</dbReference>
<keyword evidence="5 6" id="KW-0413">Isomerase</keyword>
<evidence type="ECO:0000256" key="5">
    <source>
        <dbReference type="ARBA" id="ARBA00023235"/>
    </source>
</evidence>
<name>A0A1M4VXW7_9BACT</name>
<dbReference type="OrthoDB" id="9814548at2"/>
<gene>
    <name evidence="9" type="ORF">SAMN05444274_102244</name>
</gene>
<dbReference type="FunFam" id="3.10.50.40:FF:000045">
    <property type="entry name" value="Peptidyl-prolyl cis-trans isomerase"/>
    <property type="match status" value="1"/>
</dbReference>
<organism evidence="9 10">
    <name type="scientific">Mariniphaga anaerophila</name>
    <dbReference type="NCBI Taxonomy" id="1484053"/>
    <lineage>
        <taxon>Bacteria</taxon>
        <taxon>Pseudomonadati</taxon>
        <taxon>Bacteroidota</taxon>
        <taxon>Bacteroidia</taxon>
        <taxon>Marinilabiliales</taxon>
        <taxon>Prolixibacteraceae</taxon>
        <taxon>Mariniphaga</taxon>
    </lineage>
</organism>
<sequence>MTEKKLTGELERFSYALGMSVASNLIKSGVKTINPEAFVKAINDTFVGEMPLLMPDEANGILESFLENASQEEAKNNLESGLEFLKENRSKEGVTELPSGLQYRVINEGDGELPSLTDQVKCHYHGTLIDGTVFDSSVDRGQPAVFPVNGVIQGWVEALQLMPVGSKWQLYVPSELGYGQQGAGGVIGPNATLVFDVELLEIV</sequence>
<evidence type="ECO:0000256" key="4">
    <source>
        <dbReference type="ARBA" id="ARBA00023110"/>
    </source>
</evidence>
<dbReference type="GO" id="GO:0006457">
    <property type="term" value="P:protein folding"/>
    <property type="evidence" value="ECO:0007669"/>
    <property type="project" value="InterPro"/>
</dbReference>
<dbReference type="PANTHER" id="PTHR43811">
    <property type="entry name" value="FKBP-TYPE PEPTIDYL-PROLYL CIS-TRANS ISOMERASE FKPA"/>
    <property type="match status" value="1"/>
</dbReference>
<keyword evidence="10" id="KW-1185">Reference proteome</keyword>
<keyword evidence="4 6" id="KW-0697">Rotamase</keyword>
<dbReference type="PANTHER" id="PTHR43811:SF23">
    <property type="entry name" value="FKBP-TYPE 22 KDA PEPTIDYL-PROLYL CIS-TRANS ISOMERASE"/>
    <property type="match status" value="1"/>
</dbReference>
<dbReference type="RefSeq" id="WP_072999318.1">
    <property type="nucleotide sequence ID" value="NZ_FQUM01000002.1"/>
</dbReference>
<protein>
    <recommendedName>
        <fullName evidence="7">Peptidyl-prolyl cis-trans isomerase</fullName>
        <ecNumber evidence="7">5.2.1.8</ecNumber>
    </recommendedName>
</protein>
<proteinExistence type="inferred from homology"/>
<dbReference type="Proteomes" id="UP000184164">
    <property type="component" value="Unassembled WGS sequence"/>
</dbReference>
<evidence type="ECO:0000256" key="7">
    <source>
        <dbReference type="RuleBase" id="RU003915"/>
    </source>
</evidence>
<comment type="catalytic activity">
    <reaction evidence="1 6 7">
        <text>[protein]-peptidylproline (omega=180) = [protein]-peptidylproline (omega=0)</text>
        <dbReference type="Rhea" id="RHEA:16237"/>
        <dbReference type="Rhea" id="RHEA-COMP:10747"/>
        <dbReference type="Rhea" id="RHEA-COMP:10748"/>
        <dbReference type="ChEBI" id="CHEBI:83833"/>
        <dbReference type="ChEBI" id="CHEBI:83834"/>
        <dbReference type="EC" id="5.2.1.8"/>
    </reaction>
</comment>
<accession>A0A1M4VXW7</accession>
<dbReference type="GO" id="GO:0003755">
    <property type="term" value="F:peptidyl-prolyl cis-trans isomerase activity"/>
    <property type="evidence" value="ECO:0007669"/>
    <property type="project" value="UniProtKB-UniRule"/>
</dbReference>
<dbReference type="Pfam" id="PF00254">
    <property type="entry name" value="FKBP_C"/>
    <property type="match status" value="1"/>
</dbReference>
<reference evidence="9 10" key="1">
    <citation type="submission" date="2016-11" db="EMBL/GenBank/DDBJ databases">
        <authorList>
            <person name="Jaros S."/>
            <person name="Januszkiewicz K."/>
            <person name="Wedrychowicz H."/>
        </authorList>
    </citation>
    <scope>NUCLEOTIDE SEQUENCE [LARGE SCALE GENOMIC DNA]</scope>
    <source>
        <strain evidence="9 10">DSM 26910</strain>
    </source>
</reference>
<evidence type="ECO:0000256" key="3">
    <source>
        <dbReference type="ARBA" id="ARBA00022729"/>
    </source>
</evidence>
<dbReference type="AlphaFoldDB" id="A0A1M4VXW7"/>
<dbReference type="PROSITE" id="PS50059">
    <property type="entry name" value="FKBP_PPIASE"/>
    <property type="match status" value="1"/>
</dbReference>
<evidence type="ECO:0000313" key="9">
    <source>
        <dbReference type="EMBL" id="SHE73755.1"/>
    </source>
</evidence>
<dbReference type="InterPro" id="IPR001179">
    <property type="entry name" value="PPIase_FKBP_dom"/>
</dbReference>
<dbReference type="InterPro" id="IPR036944">
    <property type="entry name" value="PPIase_FKBP_N_sf"/>
</dbReference>
<dbReference type="InterPro" id="IPR000774">
    <property type="entry name" value="PPIase_FKBP_N"/>
</dbReference>
<evidence type="ECO:0000256" key="2">
    <source>
        <dbReference type="ARBA" id="ARBA00006577"/>
    </source>
</evidence>
<dbReference type="InterPro" id="IPR046357">
    <property type="entry name" value="PPIase_dom_sf"/>
</dbReference>
<dbReference type="Pfam" id="PF01346">
    <property type="entry name" value="FKBP_N"/>
    <property type="match status" value="1"/>
</dbReference>